<sequence>MERVFVFVIHSLIMVKNIHEDTDYSQHFFSYALLIFAKRVFTLNC</sequence>
<evidence type="ECO:0000313" key="2">
    <source>
        <dbReference type="EMBL" id="HAS6680634.1"/>
    </source>
</evidence>
<evidence type="ECO:0000313" key="4">
    <source>
        <dbReference type="EMBL" id="TXN14406.1"/>
    </source>
</evidence>
<dbReference type="EMBL" id="DACQKT010000083">
    <property type="protein sequence ID" value="HAS6680634.1"/>
    <property type="molecule type" value="Genomic_DNA"/>
</dbReference>
<dbReference type="Proteomes" id="UP000856022">
    <property type="component" value="Unassembled WGS sequence"/>
</dbReference>
<organism evidence="1">
    <name type="scientific">Vibrio parahaemolyticus</name>
    <dbReference type="NCBI Taxonomy" id="670"/>
    <lineage>
        <taxon>Bacteria</taxon>
        <taxon>Pseudomonadati</taxon>
        <taxon>Pseudomonadota</taxon>
        <taxon>Gammaproteobacteria</taxon>
        <taxon>Vibrionales</taxon>
        <taxon>Vibrionaceae</taxon>
        <taxon>Vibrio</taxon>
    </lineage>
</organism>
<name>A0A2R9VPR0_VIBPH</name>
<accession>A0A2R9VPR0</accession>
<protein>
    <submittedName>
        <fullName evidence="1">Uncharacterized protein</fullName>
    </submittedName>
</protein>
<reference evidence="3 6" key="2">
    <citation type="submission" date="2018-12" db="EMBL/GenBank/DDBJ databases">
        <title>Genomic insights into the evolutionary origins and pathogenicity of five Vibrio parahaemolyticus strains isolated from the shrimp with acute hepatopancreatic necrosis disease (AHPND).</title>
        <authorList>
            <person name="Yang Q."/>
            <person name="Dong X."/>
            <person name="Xie G."/>
            <person name="Fu S."/>
            <person name="Zou P."/>
            <person name="Sun J."/>
            <person name="Wang Y."/>
            <person name="Huang J."/>
        </authorList>
    </citation>
    <scope>NUCLEOTIDE SEQUENCE [LARGE SCALE GENOMIC DNA]</scope>
    <source>
        <strain evidence="3 6">20160303005-1</strain>
    </source>
</reference>
<proteinExistence type="predicted"/>
<dbReference type="Proteomes" id="UP000464718">
    <property type="component" value="Chromosome i"/>
</dbReference>
<evidence type="ECO:0000313" key="3">
    <source>
        <dbReference type="EMBL" id="QHH08458.1"/>
    </source>
</evidence>
<evidence type="ECO:0000313" key="6">
    <source>
        <dbReference type="Proteomes" id="UP000464718"/>
    </source>
</evidence>
<dbReference type="EMBL" id="VRMQ01000006">
    <property type="protein sequence ID" value="TXN14406.1"/>
    <property type="molecule type" value="Genomic_DNA"/>
</dbReference>
<evidence type="ECO:0000313" key="5">
    <source>
        <dbReference type="Proteomes" id="UP000321504"/>
    </source>
</evidence>
<dbReference type="Proteomes" id="UP000321504">
    <property type="component" value="Unassembled WGS sequence"/>
</dbReference>
<evidence type="ECO:0000313" key="1">
    <source>
        <dbReference type="EMBL" id="HAS6678882.1"/>
    </source>
</evidence>
<reference evidence="4 5" key="3">
    <citation type="submission" date="2019-08" db="EMBL/GenBank/DDBJ databases">
        <title>Emerging of two pre-pandemic pathogenic O4:KUT lineages of Vibrio parahaemolyticus in coastal eastern China.</title>
        <authorList>
            <person name="Yu H."/>
        </authorList>
    </citation>
    <scope>NUCLEOTIDE SEQUENCE [LARGE SCALE GENOMIC DNA]</scope>
    <source>
        <strain evidence="4 5">HZ17-383</strain>
    </source>
</reference>
<dbReference type="AlphaFoldDB" id="A0A2R9VPR0"/>
<dbReference type="EMBL" id="CP034298">
    <property type="protein sequence ID" value="QHH08458.1"/>
    <property type="molecule type" value="Genomic_DNA"/>
</dbReference>
<reference evidence="1" key="1">
    <citation type="journal article" date="2018" name="Genome Biol.">
        <title>SKESA: strategic k-mer extension for scrupulous assemblies.</title>
        <authorList>
            <person name="Souvorov A."/>
            <person name="Agarwala R."/>
            <person name="Lipman D.J."/>
        </authorList>
    </citation>
    <scope>NUCLEOTIDE SEQUENCE</scope>
    <source>
        <strain evidence="1">1930</strain>
    </source>
</reference>
<dbReference type="EMBL" id="DACQKT010000010">
    <property type="protein sequence ID" value="HAS6678882.1"/>
    <property type="molecule type" value="Genomic_DNA"/>
</dbReference>
<reference evidence="1" key="4">
    <citation type="submission" date="2019-12" db="EMBL/GenBank/DDBJ databases">
        <authorList>
            <consortium name="NCBI Pathogen Detection Project"/>
        </authorList>
    </citation>
    <scope>NUCLEOTIDE SEQUENCE</scope>
    <source>
        <strain evidence="1">1930</strain>
    </source>
</reference>
<gene>
    <name evidence="3" type="ORF">EHC69_03315</name>
    <name evidence="4" type="ORF">FVP01_20425</name>
    <name evidence="1" type="ORF">I7278_18960</name>
    <name evidence="2" type="ORF">I7278_28160</name>
</gene>